<comment type="subcellular location">
    <subcellularLocation>
        <location evidence="1">Cell membrane</location>
        <topology evidence="1">Multi-pass membrane protein</topology>
    </subcellularLocation>
</comment>
<dbReference type="InterPro" id="IPR001851">
    <property type="entry name" value="ABC_transp_permease"/>
</dbReference>
<evidence type="ECO:0000256" key="3">
    <source>
        <dbReference type="ARBA" id="ARBA00022692"/>
    </source>
</evidence>
<dbReference type="CDD" id="cd06580">
    <property type="entry name" value="TM_PBP1_transp_TpRbsC_like"/>
    <property type="match status" value="1"/>
</dbReference>
<dbReference type="Pfam" id="PF02653">
    <property type="entry name" value="BPD_transp_2"/>
    <property type="match status" value="1"/>
</dbReference>
<feature type="transmembrane region" description="Helical" evidence="6">
    <location>
        <begin position="196"/>
        <end position="213"/>
    </location>
</feature>
<evidence type="ECO:0000256" key="4">
    <source>
        <dbReference type="ARBA" id="ARBA00022989"/>
    </source>
</evidence>
<feature type="transmembrane region" description="Helical" evidence="6">
    <location>
        <begin position="61"/>
        <end position="79"/>
    </location>
</feature>
<organism evidence="7 8">
    <name type="scientific">Variovorax ginsengisoli</name>
    <dbReference type="NCBI Taxonomy" id="363844"/>
    <lineage>
        <taxon>Bacteria</taxon>
        <taxon>Pseudomonadati</taxon>
        <taxon>Pseudomonadota</taxon>
        <taxon>Betaproteobacteria</taxon>
        <taxon>Burkholderiales</taxon>
        <taxon>Comamonadaceae</taxon>
        <taxon>Variovorax</taxon>
    </lineage>
</organism>
<keyword evidence="8" id="KW-1185">Reference proteome</keyword>
<gene>
    <name evidence="7" type="ORF">J2W36_004121</name>
</gene>
<feature type="transmembrane region" description="Helical" evidence="6">
    <location>
        <begin position="113"/>
        <end position="132"/>
    </location>
</feature>
<evidence type="ECO:0000313" key="8">
    <source>
        <dbReference type="Proteomes" id="UP001226867"/>
    </source>
</evidence>
<keyword evidence="4 6" id="KW-1133">Transmembrane helix</keyword>
<keyword evidence="7" id="KW-0762">Sugar transport</keyword>
<comment type="caution">
    <text evidence="7">The sequence shown here is derived from an EMBL/GenBank/DDBJ whole genome shotgun (WGS) entry which is preliminary data.</text>
</comment>
<protein>
    <submittedName>
        <fullName evidence="7">Simple sugar transport system permease protein</fullName>
    </submittedName>
</protein>
<keyword evidence="2" id="KW-1003">Cell membrane</keyword>
<feature type="transmembrane region" description="Helical" evidence="6">
    <location>
        <begin position="243"/>
        <end position="266"/>
    </location>
</feature>
<dbReference type="RefSeq" id="WP_307691617.1">
    <property type="nucleotide sequence ID" value="NZ_JAUSRO010000014.1"/>
</dbReference>
<dbReference type="PROSITE" id="PS51257">
    <property type="entry name" value="PROKAR_LIPOPROTEIN"/>
    <property type="match status" value="1"/>
</dbReference>
<evidence type="ECO:0000256" key="2">
    <source>
        <dbReference type="ARBA" id="ARBA00022475"/>
    </source>
</evidence>
<proteinExistence type="predicted"/>
<evidence type="ECO:0000256" key="1">
    <source>
        <dbReference type="ARBA" id="ARBA00004651"/>
    </source>
</evidence>
<name>A0ABT9SBX1_9BURK</name>
<dbReference type="PANTHER" id="PTHR47089">
    <property type="entry name" value="ABC TRANSPORTER, PERMEASE PROTEIN"/>
    <property type="match status" value="1"/>
</dbReference>
<evidence type="ECO:0000256" key="5">
    <source>
        <dbReference type="ARBA" id="ARBA00023136"/>
    </source>
</evidence>
<feature type="transmembrane region" description="Helical" evidence="6">
    <location>
        <begin position="12"/>
        <end position="41"/>
    </location>
</feature>
<evidence type="ECO:0000313" key="7">
    <source>
        <dbReference type="EMBL" id="MDP9901851.1"/>
    </source>
</evidence>
<keyword evidence="3 6" id="KW-0812">Transmembrane</keyword>
<reference evidence="7 8" key="1">
    <citation type="submission" date="2023-07" db="EMBL/GenBank/DDBJ databases">
        <title>Sorghum-associated microbial communities from plants grown in Nebraska, USA.</title>
        <authorList>
            <person name="Schachtman D."/>
        </authorList>
    </citation>
    <scope>NUCLEOTIDE SEQUENCE [LARGE SCALE GENOMIC DNA]</scope>
    <source>
        <strain evidence="7 8">DS1607</strain>
    </source>
</reference>
<accession>A0ABT9SBX1</accession>
<sequence length="348" mass="36474">MRIERRDSQPASLVVLGIAGACLLMLLLGSLLIAAAGAPVWPSWLALVKGAFGSRLAISEVLTRSTPLILTGLACAVAFRARLWNIGAEGQFYAGALAVAALGTGALNLPTWLLTPLLLFAGALGGGLYLLGPAMLKHWVNVDDVVTTLLLNFVMLLLVSLLIQGPMHDPMSMGWPQTEPVLEAVMLPKLLSQTRLHAGLLIALGCALLIALVESRSSFGLQRRAVGHNPAAARFAGISTTRIVIWTALWSGGLAGLAGAIEVMGLRGFVTGDLSPGFGYTGVIVAMLAKLHPGAVPLAAFLVAAIFVGADTMGRAFNVPSYIADVMVALSLFAMLATSFVLTYRIRR</sequence>
<dbReference type="PANTHER" id="PTHR47089:SF1">
    <property type="entry name" value="GUANOSINE ABC TRANSPORTER PERMEASE PROTEIN NUPP"/>
    <property type="match status" value="1"/>
</dbReference>
<keyword evidence="7" id="KW-0813">Transport</keyword>
<feature type="transmembrane region" description="Helical" evidence="6">
    <location>
        <begin position="278"/>
        <end position="310"/>
    </location>
</feature>
<keyword evidence="5 6" id="KW-0472">Membrane</keyword>
<feature type="transmembrane region" description="Helical" evidence="6">
    <location>
        <begin position="144"/>
        <end position="163"/>
    </location>
</feature>
<feature type="transmembrane region" description="Helical" evidence="6">
    <location>
        <begin position="91"/>
        <end position="107"/>
    </location>
</feature>
<feature type="transmembrane region" description="Helical" evidence="6">
    <location>
        <begin position="322"/>
        <end position="346"/>
    </location>
</feature>
<dbReference type="Proteomes" id="UP001226867">
    <property type="component" value="Unassembled WGS sequence"/>
</dbReference>
<dbReference type="EMBL" id="JAUSRO010000014">
    <property type="protein sequence ID" value="MDP9901851.1"/>
    <property type="molecule type" value="Genomic_DNA"/>
</dbReference>
<evidence type="ECO:0000256" key="6">
    <source>
        <dbReference type="SAM" id="Phobius"/>
    </source>
</evidence>